<dbReference type="Pfam" id="PF03022">
    <property type="entry name" value="MRJP"/>
    <property type="match status" value="1"/>
</dbReference>
<dbReference type="PANTHER" id="PTHR10009">
    <property type="entry name" value="PROTEIN YELLOW-RELATED"/>
    <property type="match status" value="1"/>
</dbReference>
<dbReference type="EMBL" id="CAJHNH020001038">
    <property type="protein sequence ID" value="CAG5121206.1"/>
    <property type="molecule type" value="Genomic_DNA"/>
</dbReference>
<keyword evidence="6" id="KW-1185">Reference proteome</keyword>
<dbReference type="Proteomes" id="UP000678393">
    <property type="component" value="Unassembled WGS sequence"/>
</dbReference>
<keyword evidence="4" id="KW-0732">Signal</keyword>
<feature type="signal peptide" evidence="4">
    <location>
        <begin position="1"/>
        <end position="21"/>
    </location>
</feature>
<proteinExistence type="inferred from homology"/>
<dbReference type="SUPFAM" id="SSF63829">
    <property type="entry name" value="Calcium-dependent phosphotriesterase"/>
    <property type="match status" value="1"/>
</dbReference>
<comment type="subcellular location">
    <subcellularLocation>
        <location evidence="1">Secreted</location>
    </subcellularLocation>
</comment>
<reference evidence="5" key="1">
    <citation type="submission" date="2021-04" db="EMBL/GenBank/DDBJ databases">
        <authorList>
            <consortium name="Molecular Ecology Group"/>
        </authorList>
    </citation>
    <scope>NUCLEOTIDE SEQUENCE</scope>
</reference>
<dbReference type="InterPro" id="IPR011042">
    <property type="entry name" value="6-blade_b-propeller_TolB-like"/>
</dbReference>
<accession>A0A8S3Z3I8</accession>
<feature type="chain" id="PRO_5035742353" description="Major royal jelly protein" evidence="4">
    <location>
        <begin position="22"/>
        <end position="410"/>
    </location>
</feature>
<evidence type="ECO:0000256" key="2">
    <source>
        <dbReference type="ARBA" id="ARBA00009127"/>
    </source>
</evidence>
<keyword evidence="3" id="KW-0964">Secreted</keyword>
<dbReference type="GO" id="GO:0005576">
    <property type="term" value="C:extracellular region"/>
    <property type="evidence" value="ECO:0007669"/>
    <property type="project" value="UniProtKB-SubCell"/>
</dbReference>
<dbReference type="OrthoDB" id="9977471at2759"/>
<evidence type="ECO:0000256" key="3">
    <source>
        <dbReference type="ARBA" id="ARBA00022525"/>
    </source>
</evidence>
<evidence type="ECO:0000313" key="6">
    <source>
        <dbReference type="Proteomes" id="UP000678393"/>
    </source>
</evidence>
<organism evidence="5 6">
    <name type="scientific">Candidula unifasciata</name>
    <dbReference type="NCBI Taxonomy" id="100452"/>
    <lineage>
        <taxon>Eukaryota</taxon>
        <taxon>Metazoa</taxon>
        <taxon>Spiralia</taxon>
        <taxon>Lophotrochozoa</taxon>
        <taxon>Mollusca</taxon>
        <taxon>Gastropoda</taxon>
        <taxon>Heterobranchia</taxon>
        <taxon>Euthyneura</taxon>
        <taxon>Panpulmonata</taxon>
        <taxon>Eupulmonata</taxon>
        <taxon>Stylommatophora</taxon>
        <taxon>Helicina</taxon>
        <taxon>Helicoidea</taxon>
        <taxon>Geomitridae</taxon>
        <taxon>Candidula</taxon>
    </lineage>
</organism>
<sequence length="410" mass="45563">METLDLMLLVVVTVVLAGTNAAKFGEAQLVFDWEILELDWPSEADKLEAIRNGSYVPERNLLAGIKVYKNNVYLTIPRWTWTSGHPITLAKVVSVQGQSKLCPYPNWTAQKQGDCHALQYVQSMEVDPNTGLMYVLDSGRVGGSLNLCPAKIVVFDLNTDTQVHSYQMPEDVVTRTHNAMNDIVLDYVAGKVRYAYISDVSEGRIHVYDFQTHSAHNLEHPSMKAEGNNGTVIHINNKDYVFGGAVDGIAISPDFKYVYYCPLGGYSLYEVPTSVLRNPNNSGTAGPRLVGRKVSQSDGLAHGSNHLFYGALGLNAVYFWDAEKDMADQNVGIENVKLATQVELVRNDTTMVWPDTFAFDDQGYLWFVANSLNTFRNPGGNPLNRVWKVFVNETGYLYEADKRTLGTVVG</sequence>
<comment type="similarity">
    <text evidence="2">Belongs to the major royal jelly protein family.</text>
</comment>
<gene>
    <name evidence="5" type="ORF">CUNI_LOCUS6764</name>
</gene>
<evidence type="ECO:0000256" key="4">
    <source>
        <dbReference type="SAM" id="SignalP"/>
    </source>
</evidence>
<evidence type="ECO:0008006" key="7">
    <source>
        <dbReference type="Google" id="ProtNLM"/>
    </source>
</evidence>
<comment type="caution">
    <text evidence="5">The sequence shown here is derived from an EMBL/GenBank/DDBJ whole genome shotgun (WGS) entry which is preliminary data.</text>
</comment>
<dbReference type="PANTHER" id="PTHR10009:SF18">
    <property type="entry name" value="PROTEIN YELLOW-LIKE PROTEIN"/>
    <property type="match status" value="1"/>
</dbReference>
<protein>
    <recommendedName>
        <fullName evidence="7">Major royal jelly protein</fullName>
    </recommendedName>
</protein>
<dbReference type="AlphaFoldDB" id="A0A8S3Z3I8"/>
<name>A0A8S3Z3I8_9EUPU</name>
<dbReference type="Gene3D" id="2.120.10.30">
    <property type="entry name" value="TolB, C-terminal domain"/>
    <property type="match status" value="1"/>
</dbReference>
<evidence type="ECO:0000313" key="5">
    <source>
        <dbReference type="EMBL" id="CAG5121206.1"/>
    </source>
</evidence>
<dbReference type="InterPro" id="IPR017996">
    <property type="entry name" value="MRJP/yellow-related"/>
</dbReference>
<evidence type="ECO:0000256" key="1">
    <source>
        <dbReference type="ARBA" id="ARBA00004613"/>
    </source>
</evidence>